<dbReference type="Proteomes" id="UP001059836">
    <property type="component" value="Chromosome"/>
</dbReference>
<dbReference type="PANTHER" id="PTHR42840">
    <property type="entry name" value="NAD(P)-BINDING ROSSMANN-FOLD SUPERFAMILY PROTEIN-RELATED"/>
    <property type="match status" value="1"/>
</dbReference>
<dbReference type="InterPro" id="IPR000683">
    <property type="entry name" value="Gfo/Idh/MocA-like_OxRdtase_N"/>
</dbReference>
<dbReference type="Gene3D" id="3.30.360.10">
    <property type="entry name" value="Dihydrodipicolinate Reductase, domain 2"/>
    <property type="match status" value="1"/>
</dbReference>
<accession>A0ABX6IDP5</accession>
<proteinExistence type="inferred from homology"/>
<feature type="domain" description="GFO/IDH/MocA-like oxidoreductase" evidence="4">
    <location>
        <begin position="129"/>
        <end position="249"/>
    </location>
</feature>
<name>A0ABX6IDP5_9ACTN</name>
<reference evidence="5" key="1">
    <citation type="journal article" date="2021" name="Nat. Microbiol.">
        <title>Cocultivation of an ultrasmall environmental parasitic bacterium with lytic ability against bacteria associated with wastewater foams.</title>
        <authorList>
            <person name="Batinovic S."/>
            <person name="Rose J.J.A."/>
            <person name="Ratcliffe J."/>
            <person name="Seviour R.J."/>
            <person name="Petrovski S."/>
        </authorList>
    </citation>
    <scope>NUCLEOTIDE SEQUENCE</scope>
    <source>
        <strain evidence="5">CON9</strain>
    </source>
</reference>
<organism evidence="5 6">
    <name type="scientific">Gordonia pseudamarae</name>
    <dbReference type="NCBI Taxonomy" id="2831662"/>
    <lineage>
        <taxon>Bacteria</taxon>
        <taxon>Bacillati</taxon>
        <taxon>Actinomycetota</taxon>
        <taxon>Actinomycetes</taxon>
        <taxon>Mycobacteriales</taxon>
        <taxon>Gordoniaceae</taxon>
        <taxon>Gordonia</taxon>
    </lineage>
</organism>
<evidence type="ECO:0000259" key="3">
    <source>
        <dbReference type="Pfam" id="PF01408"/>
    </source>
</evidence>
<dbReference type="InterPro" id="IPR036291">
    <property type="entry name" value="NAD(P)-bd_dom_sf"/>
</dbReference>
<gene>
    <name evidence="5" type="ORF">GII31_02355</name>
</gene>
<evidence type="ECO:0000313" key="6">
    <source>
        <dbReference type="Proteomes" id="UP001059836"/>
    </source>
</evidence>
<sequence length="346" mass="35531">MGLKIGVAGLGRVGAFHLDTLLAASAVGEVFVTDVVPEAIGSATGRYAGVTGCADVDAVLAAGVDGLVIASPAAGRVMPIERSVAAGVPVFCEPPIAMSSAESAAVRARCAAAGVPVVVGRHRRFDPAVRAARAAVSVGELGFVTAARSTTLDPAPPPMSSVAGSGGIFRDFAVHDFDTLCWVVGGDVVEVYATGGNQGDPGFTANDDVDSATAILTFASGAMGVVSVSRYNGRGHDCRLEVHGSTDSVVAGWDHRTPVRNLDPRCAFPSGTPHGSDLDRFARARRRELGEFCALIGGEPPSWQSPFAHSPLCSVEEAHEVALIADAATTSLHEKRPVRIDEIAAI</sequence>
<dbReference type="SUPFAM" id="SSF55347">
    <property type="entry name" value="Glyceraldehyde-3-phosphate dehydrogenase-like, C-terminal domain"/>
    <property type="match status" value="1"/>
</dbReference>
<evidence type="ECO:0000313" key="5">
    <source>
        <dbReference type="EMBL" id="QHN33919.1"/>
    </source>
</evidence>
<dbReference type="PANTHER" id="PTHR42840:SF3">
    <property type="entry name" value="BINDING ROSSMANN FOLD OXIDOREDUCTASE, PUTATIVE (AFU_ORTHOLOGUE AFUA_2G10240)-RELATED"/>
    <property type="match status" value="1"/>
</dbReference>
<dbReference type="Gene3D" id="3.40.50.720">
    <property type="entry name" value="NAD(P)-binding Rossmann-like Domain"/>
    <property type="match status" value="1"/>
</dbReference>
<keyword evidence="6" id="KW-1185">Reference proteome</keyword>
<dbReference type="InterPro" id="IPR055170">
    <property type="entry name" value="GFO_IDH_MocA-like_dom"/>
</dbReference>
<dbReference type="SUPFAM" id="SSF51735">
    <property type="entry name" value="NAD(P)-binding Rossmann-fold domains"/>
    <property type="match status" value="1"/>
</dbReference>
<dbReference type="RefSeq" id="WP_213246448.1">
    <property type="nucleotide sequence ID" value="NZ_CP045806.1"/>
</dbReference>
<keyword evidence="2" id="KW-0560">Oxidoreductase</keyword>
<evidence type="ECO:0000256" key="1">
    <source>
        <dbReference type="ARBA" id="ARBA00010928"/>
    </source>
</evidence>
<dbReference type="Pfam" id="PF22725">
    <property type="entry name" value="GFO_IDH_MocA_C3"/>
    <property type="match status" value="1"/>
</dbReference>
<comment type="similarity">
    <text evidence="1">Belongs to the Gfo/Idh/MocA family.</text>
</comment>
<evidence type="ECO:0000259" key="4">
    <source>
        <dbReference type="Pfam" id="PF22725"/>
    </source>
</evidence>
<dbReference type="EMBL" id="CP045809">
    <property type="protein sequence ID" value="QHN33919.1"/>
    <property type="molecule type" value="Genomic_DNA"/>
</dbReference>
<protein>
    <submittedName>
        <fullName evidence="5">Dehydrogenase</fullName>
    </submittedName>
</protein>
<evidence type="ECO:0000256" key="2">
    <source>
        <dbReference type="ARBA" id="ARBA00023002"/>
    </source>
</evidence>
<feature type="domain" description="Gfo/Idh/MocA-like oxidoreductase N-terminal" evidence="3">
    <location>
        <begin position="3"/>
        <end position="120"/>
    </location>
</feature>
<dbReference type="Pfam" id="PF01408">
    <property type="entry name" value="GFO_IDH_MocA"/>
    <property type="match status" value="1"/>
</dbReference>